<keyword evidence="1" id="KW-0472">Membrane</keyword>
<protein>
    <submittedName>
        <fullName evidence="2">Uncharacterized protein</fullName>
    </submittedName>
</protein>
<name>A0A2P2PZC6_RHIMU</name>
<reference evidence="2" key="1">
    <citation type="submission" date="2018-02" db="EMBL/GenBank/DDBJ databases">
        <title>Rhizophora mucronata_Transcriptome.</title>
        <authorList>
            <person name="Meera S.P."/>
            <person name="Sreeshan A."/>
            <person name="Augustine A."/>
        </authorList>
    </citation>
    <scope>NUCLEOTIDE SEQUENCE</scope>
    <source>
        <tissue evidence="2">Leaf</tissue>
    </source>
</reference>
<keyword evidence="1" id="KW-0812">Transmembrane</keyword>
<dbReference type="AlphaFoldDB" id="A0A2P2PZC6"/>
<keyword evidence="1" id="KW-1133">Transmembrane helix</keyword>
<dbReference type="EMBL" id="GGEC01079612">
    <property type="protein sequence ID" value="MBX60096.1"/>
    <property type="molecule type" value="Transcribed_RNA"/>
</dbReference>
<evidence type="ECO:0000313" key="2">
    <source>
        <dbReference type="EMBL" id="MBX60096.1"/>
    </source>
</evidence>
<feature type="transmembrane region" description="Helical" evidence="1">
    <location>
        <begin position="25"/>
        <end position="43"/>
    </location>
</feature>
<organism evidence="2">
    <name type="scientific">Rhizophora mucronata</name>
    <name type="common">Asiatic mangrove</name>
    <dbReference type="NCBI Taxonomy" id="61149"/>
    <lineage>
        <taxon>Eukaryota</taxon>
        <taxon>Viridiplantae</taxon>
        <taxon>Streptophyta</taxon>
        <taxon>Embryophyta</taxon>
        <taxon>Tracheophyta</taxon>
        <taxon>Spermatophyta</taxon>
        <taxon>Magnoliopsida</taxon>
        <taxon>eudicotyledons</taxon>
        <taxon>Gunneridae</taxon>
        <taxon>Pentapetalae</taxon>
        <taxon>rosids</taxon>
        <taxon>fabids</taxon>
        <taxon>Malpighiales</taxon>
        <taxon>Rhizophoraceae</taxon>
        <taxon>Rhizophora</taxon>
    </lineage>
</organism>
<proteinExistence type="predicted"/>
<accession>A0A2P2PZC6</accession>
<evidence type="ECO:0000256" key="1">
    <source>
        <dbReference type="SAM" id="Phobius"/>
    </source>
</evidence>
<sequence>MLGDYKNCFCVIMYPSFHDRLSEEFLVFLVLSFFSLCLNWYFLSHFL</sequence>